<organism evidence="1 2">
    <name type="scientific">Neokomagataea anthophila</name>
    <dbReference type="NCBI Taxonomy" id="2826925"/>
    <lineage>
        <taxon>Bacteria</taxon>
        <taxon>Pseudomonadati</taxon>
        <taxon>Pseudomonadota</taxon>
        <taxon>Alphaproteobacteria</taxon>
        <taxon>Acetobacterales</taxon>
        <taxon>Acetobacteraceae</taxon>
        <taxon>Neokomagataea</taxon>
    </lineage>
</organism>
<dbReference type="SUPFAM" id="SSF103084">
    <property type="entry name" value="Holliday junction resolvase RusA"/>
    <property type="match status" value="1"/>
</dbReference>
<dbReference type="Proteomes" id="UP000677812">
    <property type="component" value="Unassembled WGS sequence"/>
</dbReference>
<accession>A0ABS5E825</accession>
<reference evidence="1 2" key="1">
    <citation type="submission" date="2021-04" db="EMBL/GenBank/DDBJ databases">
        <title>The complete genome sequence of Neokomagataea sp. TBRC 2177.</title>
        <authorList>
            <person name="Charoenyingcharoen P."/>
            <person name="Yukphan P."/>
        </authorList>
    </citation>
    <scope>NUCLEOTIDE SEQUENCE [LARGE SCALE GENOMIC DNA]</scope>
    <source>
        <strain evidence="1 2">TBRC 2177</strain>
    </source>
</reference>
<gene>
    <name evidence="1" type="ORF">KB213_08365</name>
</gene>
<dbReference type="EMBL" id="JAGRQH010000005">
    <property type="protein sequence ID" value="MBR0560065.1"/>
    <property type="molecule type" value="Genomic_DNA"/>
</dbReference>
<keyword evidence="2" id="KW-1185">Reference proteome</keyword>
<dbReference type="Gene3D" id="3.30.1330.70">
    <property type="entry name" value="Holliday junction resolvase RusA"/>
    <property type="match status" value="1"/>
</dbReference>
<comment type="caution">
    <text evidence="1">The sequence shown here is derived from an EMBL/GenBank/DDBJ whole genome shotgun (WGS) entry which is preliminary data.</text>
</comment>
<evidence type="ECO:0000313" key="1">
    <source>
        <dbReference type="EMBL" id="MBR0560065.1"/>
    </source>
</evidence>
<protein>
    <submittedName>
        <fullName evidence="1">Uncharacterized protein</fullName>
    </submittedName>
</protein>
<proteinExistence type="predicted"/>
<sequence length="139" mass="15626">MREITFTLPEPFPLLNKQQRKHYRTRGRAKVSTSRQIIALLGSERPQEPFQRASVHVVRHSVGSPDLDGLYGGFKDILDCLTTPVQQANGKVKNKHGVGLIVDDNQLSIRLNIEGVRCRRDEQKTVVTITEILDAEVGL</sequence>
<evidence type="ECO:0000313" key="2">
    <source>
        <dbReference type="Proteomes" id="UP000677812"/>
    </source>
</evidence>
<dbReference type="InterPro" id="IPR036614">
    <property type="entry name" value="RusA-like_sf"/>
</dbReference>
<dbReference type="RefSeq" id="WP_211682140.1">
    <property type="nucleotide sequence ID" value="NZ_JAGRQH010000005.1"/>
</dbReference>
<name>A0ABS5E825_9PROT</name>